<sequence>MEKLMSKAELCKEMSTSPTVQPSDCGNDNLGEDCPVFENLFEFCQIYTGGTIVVIDCHGWQMLQED</sequence>
<evidence type="ECO:0000313" key="3">
    <source>
        <dbReference type="Proteomes" id="UP001358586"/>
    </source>
</evidence>
<evidence type="ECO:0000256" key="1">
    <source>
        <dbReference type="SAM" id="MobiDB-lite"/>
    </source>
</evidence>
<accession>A0ABR0ML83</accession>
<evidence type="ECO:0000313" key="2">
    <source>
        <dbReference type="EMBL" id="KAK5774685.1"/>
    </source>
</evidence>
<comment type="caution">
    <text evidence="2">The sequence shown here is derived from an EMBL/GenBank/DDBJ whole genome shotgun (WGS) entry which is preliminary data.</text>
</comment>
<feature type="region of interest" description="Disordered" evidence="1">
    <location>
        <begin position="1"/>
        <end position="25"/>
    </location>
</feature>
<organism evidence="2 3">
    <name type="scientific">Gossypium arboreum</name>
    <name type="common">Tree cotton</name>
    <name type="synonym">Gossypium nanking</name>
    <dbReference type="NCBI Taxonomy" id="29729"/>
    <lineage>
        <taxon>Eukaryota</taxon>
        <taxon>Viridiplantae</taxon>
        <taxon>Streptophyta</taxon>
        <taxon>Embryophyta</taxon>
        <taxon>Tracheophyta</taxon>
        <taxon>Spermatophyta</taxon>
        <taxon>Magnoliopsida</taxon>
        <taxon>eudicotyledons</taxon>
        <taxon>Gunneridae</taxon>
        <taxon>Pentapetalae</taxon>
        <taxon>rosids</taxon>
        <taxon>malvids</taxon>
        <taxon>Malvales</taxon>
        <taxon>Malvaceae</taxon>
        <taxon>Malvoideae</taxon>
        <taxon>Gossypium</taxon>
    </lineage>
</organism>
<protein>
    <submittedName>
        <fullName evidence="2">Uncharacterized protein</fullName>
    </submittedName>
</protein>
<dbReference type="Proteomes" id="UP001358586">
    <property type="component" value="Chromosome 12"/>
</dbReference>
<feature type="compositionally biased region" description="Basic and acidic residues" evidence="1">
    <location>
        <begin position="1"/>
        <end position="12"/>
    </location>
</feature>
<reference evidence="2 3" key="1">
    <citation type="submission" date="2023-03" db="EMBL/GenBank/DDBJ databases">
        <title>WGS of Gossypium arboreum.</title>
        <authorList>
            <person name="Yu D."/>
        </authorList>
    </citation>
    <scope>NUCLEOTIDE SEQUENCE [LARGE SCALE GENOMIC DNA]</scope>
    <source>
        <tissue evidence="2">Leaf</tissue>
    </source>
</reference>
<gene>
    <name evidence="2" type="ORF">PVK06_042541</name>
</gene>
<proteinExistence type="predicted"/>
<feature type="compositionally biased region" description="Polar residues" evidence="1">
    <location>
        <begin position="14"/>
        <end position="25"/>
    </location>
</feature>
<keyword evidence="3" id="KW-1185">Reference proteome</keyword>
<dbReference type="EMBL" id="JARKNE010000012">
    <property type="protein sequence ID" value="KAK5774685.1"/>
    <property type="molecule type" value="Genomic_DNA"/>
</dbReference>
<name>A0ABR0ML83_GOSAR</name>